<feature type="signal peptide" evidence="1">
    <location>
        <begin position="1"/>
        <end position="40"/>
    </location>
</feature>
<evidence type="ECO:0000256" key="1">
    <source>
        <dbReference type="SAM" id="SignalP"/>
    </source>
</evidence>
<organism evidence="3 4">
    <name type="scientific">candidate division CSSED10-310 bacterium</name>
    <dbReference type="NCBI Taxonomy" id="2855610"/>
    <lineage>
        <taxon>Bacteria</taxon>
        <taxon>Bacteria division CSSED10-310</taxon>
    </lineage>
</organism>
<evidence type="ECO:0000259" key="2">
    <source>
        <dbReference type="PROSITE" id="PS51782"/>
    </source>
</evidence>
<dbReference type="InterPro" id="IPR008258">
    <property type="entry name" value="Transglycosylase_SLT_dom_1"/>
</dbReference>
<keyword evidence="4" id="KW-1185">Reference proteome</keyword>
<dbReference type="PROSITE" id="PS51782">
    <property type="entry name" value="LYSM"/>
    <property type="match status" value="1"/>
</dbReference>
<proteinExistence type="predicted"/>
<dbReference type="Proteomes" id="UP001594351">
    <property type="component" value="Unassembled WGS sequence"/>
</dbReference>
<dbReference type="SUPFAM" id="SSF54106">
    <property type="entry name" value="LysM domain"/>
    <property type="match status" value="1"/>
</dbReference>
<sequence>MKHNELRDRPDFRHRPVLYCLCLIAFLVCAVLSASTFTKADDSDSEKIYYELESLKQQISKLQQEIKPPYKMPKNLTLCGVFIDLEDPFIYRRVKKEINEIVFHEGQLGNLVDFSGEFFPIIEPIMAQHNVPDDLKYLVAVESNFKIRAASYAGAKGPWQFISSSAKQHGLKYTSQYDERYNLKLATEAAMKHLKQSYRLFGDWLLAITAYNKGDRGVNNILTIQGIDFGPLDEENNSAQSGNEKNNSFQVGEENLENTMAEQRDSNFWDLVLLVKIIRRGKVIGYRNEQERYVPRVIAMKLILENIYDYDFLKFDVENRLKPIQTASVIAHAAMSSVDVAKTLGISLWNLKHLNPQYKGVYPIFPSGKEFNLPVGMQESYAQKRDQIKKYVYKSYSRSSQQKRAPYTGGPLPASVILRSGETLWDIAQYYGVPMKTLLSLNGISYKSARYLRPGKTIKLK</sequence>
<feature type="domain" description="LysM" evidence="2">
    <location>
        <begin position="414"/>
        <end position="460"/>
    </location>
</feature>
<dbReference type="SUPFAM" id="SSF53955">
    <property type="entry name" value="Lysozyme-like"/>
    <property type="match status" value="1"/>
</dbReference>
<dbReference type="InterPro" id="IPR036779">
    <property type="entry name" value="LysM_dom_sf"/>
</dbReference>
<feature type="chain" id="PRO_5045966072" evidence="1">
    <location>
        <begin position="41"/>
        <end position="461"/>
    </location>
</feature>
<dbReference type="Pfam" id="PF01464">
    <property type="entry name" value="SLT"/>
    <property type="match status" value="1"/>
</dbReference>
<dbReference type="CDD" id="cd16894">
    <property type="entry name" value="MltD-like"/>
    <property type="match status" value="1"/>
</dbReference>
<protein>
    <submittedName>
        <fullName evidence="3">Transglycosylase SLT domain-containing protein</fullName>
    </submittedName>
</protein>
<dbReference type="InterPro" id="IPR018392">
    <property type="entry name" value="LysM"/>
</dbReference>
<reference evidence="3 4" key="1">
    <citation type="submission" date="2024-09" db="EMBL/GenBank/DDBJ databases">
        <title>Laminarin stimulates single cell rates of sulfate reduction while oxygen inhibits transcriptomic activity in coastal marine sediment.</title>
        <authorList>
            <person name="Lindsay M."/>
            <person name="Orcutt B."/>
            <person name="Emerson D."/>
            <person name="Stepanauskas R."/>
            <person name="D'Angelo T."/>
        </authorList>
    </citation>
    <scope>NUCLEOTIDE SEQUENCE [LARGE SCALE GENOMIC DNA]</scope>
    <source>
        <strain evidence="3">SAG AM-311-K15</strain>
    </source>
</reference>
<dbReference type="CDD" id="cd00118">
    <property type="entry name" value="LysM"/>
    <property type="match status" value="1"/>
</dbReference>
<dbReference type="SMART" id="SM00257">
    <property type="entry name" value="LysM"/>
    <property type="match status" value="1"/>
</dbReference>
<dbReference type="EMBL" id="JBHPBY010000694">
    <property type="protein sequence ID" value="MFC1854046.1"/>
    <property type="molecule type" value="Genomic_DNA"/>
</dbReference>
<evidence type="ECO:0000313" key="3">
    <source>
        <dbReference type="EMBL" id="MFC1854046.1"/>
    </source>
</evidence>
<dbReference type="InterPro" id="IPR023346">
    <property type="entry name" value="Lysozyme-like_dom_sf"/>
</dbReference>
<gene>
    <name evidence="3" type="ORF">ACFL27_28015</name>
</gene>
<comment type="caution">
    <text evidence="3">The sequence shown here is derived from an EMBL/GenBank/DDBJ whole genome shotgun (WGS) entry which is preliminary data.</text>
</comment>
<evidence type="ECO:0000313" key="4">
    <source>
        <dbReference type="Proteomes" id="UP001594351"/>
    </source>
</evidence>
<accession>A0ABV6Z6H4</accession>
<dbReference type="Gene3D" id="3.10.350.10">
    <property type="entry name" value="LysM domain"/>
    <property type="match status" value="1"/>
</dbReference>
<dbReference type="Pfam" id="PF01476">
    <property type="entry name" value="LysM"/>
    <property type="match status" value="1"/>
</dbReference>
<name>A0ABV6Z6H4_UNCC1</name>
<dbReference type="Gene3D" id="1.10.530.10">
    <property type="match status" value="1"/>
</dbReference>
<keyword evidence="1" id="KW-0732">Signal</keyword>